<proteinExistence type="predicted"/>
<dbReference type="Gene3D" id="1.20.1260.10">
    <property type="match status" value="1"/>
</dbReference>
<organism evidence="3 4">
    <name type="scientific">Sphingobium vermicomposti</name>
    <dbReference type="NCBI Taxonomy" id="529005"/>
    <lineage>
        <taxon>Bacteria</taxon>
        <taxon>Pseudomonadati</taxon>
        <taxon>Pseudomonadota</taxon>
        <taxon>Alphaproteobacteria</taxon>
        <taxon>Sphingomonadales</taxon>
        <taxon>Sphingomonadaceae</taxon>
        <taxon>Sphingobium</taxon>
    </lineage>
</organism>
<dbReference type="InterPro" id="IPR005183">
    <property type="entry name" value="DUF305_CopM-like"/>
</dbReference>
<dbReference type="RefSeq" id="WP_167305227.1">
    <property type="nucleotide sequence ID" value="NZ_JAASQR010000005.1"/>
</dbReference>
<evidence type="ECO:0000259" key="2">
    <source>
        <dbReference type="Pfam" id="PF03713"/>
    </source>
</evidence>
<protein>
    <submittedName>
        <fullName evidence="3">Uncharacterized protein (DUF305 family)</fullName>
    </submittedName>
</protein>
<feature type="domain" description="DUF305" evidence="2">
    <location>
        <begin position="27"/>
        <end position="116"/>
    </location>
</feature>
<gene>
    <name evidence="3" type="ORF">FHS54_003316</name>
</gene>
<evidence type="ECO:0000313" key="3">
    <source>
        <dbReference type="EMBL" id="NIJ18313.1"/>
    </source>
</evidence>
<feature type="signal peptide" evidence="1">
    <location>
        <begin position="1"/>
        <end position="23"/>
    </location>
</feature>
<dbReference type="Proteomes" id="UP000576821">
    <property type="component" value="Unassembled WGS sequence"/>
</dbReference>
<keyword evidence="4" id="KW-1185">Reference proteome</keyword>
<comment type="caution">
    <text evidence="3">The sequence shown here is derived from an EMBL/GenBank/DDBJ whole genome shotgun (WGS) entry which is preliminary data.</text>
</comment>
<dbReference type="EMBL" id="JAASQR010000005">
    <property type="protein sequence ID" value="NIJ18313.1"/>
    <property type="molecule type" value="Genomic_DNA"/>
</dbReference>
<evidence type="ECO:0000256" key="1">
    <source>
        <dbReference type="SAM" id="SignalP"/>
    </source>
</evidence>
<dbReference type="AlphaFoldDB" id="A0A846MA82"/>
<accession>A0A846MA82</accession>
<sequence length="123" mass="13251">MTKFGVGAALLLGVTLAGAPAVAQHAQHGQAASPTAEAAATREYRAANAKMHGSMDVPFSGDADVDFMRAMIPHHEGAIAMAEVELKYGRDPVVRRLASEVIEMQRREIAQMRAWLARRGQVK</sequence>
<feature type="chain" id="PRO_5032622304" evidence="1">
    <location>
        <begin position="24"/>
        <end position="123"/>
    </location>
</feature>
<dbReference type="PANTHER" id="PTHR36933:SF1">
    <property type="entry name" value="SLL0788 PROTEIN"/>
    <property type="match status" value="1"/>
</dbReference>
<dbReference type="InterPro" id="IPR012347">
    <property type="entry name" value="Ferritin-like"/>
</dbReference>
<keyword evidence="1" id="KW-0732">Signal</keyword>
<dbReference type="Pfam" id="PF03713">
    <property type="entry name" value="DUF305"/>
    <property type="match status" value="1"/>
</dbReference>
<name>A0A846MA82_9SPHN</name>
<reference evidence="3 4" key="1">
    <citation type="submission" date="2020-03" db="EMBL/GenBank/DDBJ databases">
        <title>Genomic Encyclopedia of Type Strains, Phase IV (KMG-IV): sequencing the most valuable type-strain genomes for metagenomic binning, comparative biology and taxonomic classification.</title>
        <authorList>
            <person name="Goeker M."/>
        </authorList>
    </citation>
    <scope>NUCLEOTIDE SEQUENCE [LARGE SCALE GENOMIC DNA]</scope>
    <source>
        <strain evidence="3 4">DSM 21299</strain>
    </source>
</reference>
<dbReference type="PANTHER" id="PTHR36933">
    <property type="entry name" value="SLL0788 PROTEIN"/>
    <property type="match status" value="1"/>
</dbReference>
<evidence type="ECO:0000313" key="4">
    <source>
        <dbReference type="Proteomes" id="UP000576821"/>
    </source>
</evidence>